<dbReference type="AlphaFoldDB" id="A0A2P4YV63"/>
<reference evidence="1 2" key="1">
    <citation type="journal article" date="2017" name="Genome Biol. Evol.">
        <title>Phytophthora megakarya and P. palmivora, closely related causal agents of cacao black pod rot, underwent increases in genome sizes and gene numbers by different mechanisms.</title>
        <authorList>
            <person name="Ali S.S."/>
            <person name="Shao J."/>
            <person name="Lary D.J."/>
            <person name="Kronmiller B."/>
            <person name="Shen D."/>
            <person name="Strem M.D."/>
            <person name="Amoako-Attah I."/>
            <person name="Akrofi A.Y."/>
            <person name="Begoude B.A."/>
            <person name="Ten Hoopen G.M."/>
            <person name="Coulibaly K."/>
            <person name="Kebe B.I."/>
            <person name="Melnick R.L."/>
            <person name="Guiltinan M.J."/>
            <person name="Tyler B.M."/>
            <person name="Meinhardt L.W."/>
            <person name="Bailey B.A."/>
        </authorList>
    </citation>
    <scope>NUCLEOTIDE SEQUENCE [LARGE SCALE GENOMIC DNA]</scope>
    <source>
        <strain evidence="2">sbr112.9</strain>
    </source>
</reference>
<dbReference type="OrthoDB" id="116498at2759"/>
<dbReference type="EMBL" id="NCKW01000031">
    <property type="protein sequence ID" value="POM81688.1"/>
    <property type="molecule type" value="Genomic_DNA"/>
</dbReference>
<keyword evidence="2" id="KW-1185">Reference proteome</keyword>
<sequence length="276" mass="31006">MESLAVCFKFHSDLADGDPFLFGYDVRENGAPVFGIGSDVDPLVVGVSTPFIITTLCFAEEYVFHIDVTHKLNQSGYPTTVVGVSDSSRSFHPVAMFAASQVTGPVMTLPLSHLFDTYKEITGEFPTIRYCMADAHKAQFNAVAAVNALKTNPPTNVGEHIRGVVGESVSLILHHLYQMHFARNEEEFRRFSDAAIEKWKAVPELVTFAEYFKKQWLDTTLSNWSVFHTPPGYATTNNPVETFNKVIKQDYTFYSSVKLVGMAGRFRKSQYRTENY</sequence>
<accession>A0A2P4YV63</accession>
<evidence type="ECO:0000313" key="1">
    <source>
        <dbReference type="EMBL" id="POM81688.1"/>
    </source>
</evidence>
<name>A0A2P4YV63_9STRA</name>
<evidence type="ECO:0008006" key="3">
    <source>
        <dbReference type="Google" id="ProtNLM"/>
    </source>
</evidence>
<protein>
    <recommendedName>
        <fullName evidence="3">MULE transposase domain-containing protein</fullName>
    </recommendedName>
</protein>
<dbReference type="Proteomes" id="UP000237271">
    <property type="component" value="Unassembled WGS sequence"/>
</dbReference>
<proteinExistence type="predicted"/>
<gene>
    <name evidence="1" type="ORF">PHPALM_303</name>
</gene>
<organism evidence="1 2">
    <name type="scientific">Phytophthora palmivora</name>
    <dbReference type="NCBI Taxonomy" id="4796"/>
    <lineage>
        <taxon>Eukaryota</taxon>
        <taxon>Sar</taxon>
        <taxon>Stramenopiles</taxon>
        <taxon>Oomycota</taxon>
        <taxon>Peronosporomycetes</taxon>
        <taxon>Peronosporales</taxon>
        <taxon>Peronosporaceae</taxon>
        <taxon>Phytophthora</taxon>
    </lineage>
</organism>
<evidence type="ECO:0000313" key="2">
    <source>
        <dbReference type="Proteomes" id="UP000237271"/>
    </source>
</evidence>
<comment type="caution">
    <text evidence="1">The sequence shown here is derived from an EMBL/GenBank/DDBJ whole genome shotgun (WGS) entry which is preliminary data.</text>
</comment>